<keyword evidence="2" id="KW-0812">Transmembrane</keyword>
<feature type="transmembrane region" description="Helical" evidence="2">
    <location>
        <begin position="6"/>
        <end position="30"/>
    </location>
</feature>
<evidence type="ECO:0000313" key="4">
    <source>
        <dbReference type="Proteomes" id="UP000297975"/>
    </source>
</evidence>
<keyword evidence="2" id="KW-0472">Membrane</keyword>
<dbReference type="GO" id="GO:0030313">
    <property type="term" value="C:cell envelope"/>
    <property type="evidence" value="ECO:0007669"/>
    <property type="project" value="UniProtKB-SubCell"/>
</dbReference>
<feature type="transmembrane region" description="Helical" evidence="2">
    <location>
        <begin position="335"/>
        <end position="353"/>
    </location>
</feature>
<comment type="subcellular location">
    <subcellularLocation>
        <location evidence="1">Cell envelope</location>
    </subcellularLocation>
</comment>
<feature type="transmembrane region" description="Helical" evidence="2">
    <location>
        <begin position="230"/>
        <end position="249"/>
    </location>
</feature>
<dbReference type="GO" id="GO:0006825">
    <property type="term" value="P:copper ion transport"/>
    <property type="evidence" value="ECO:0007669"/>
    <property type="project" value="InterPro"/>
</dbReference>
<gene>
    <name evidence="3" type="ORF">E3U55_16320</name>
</gene>
<feature type="transmembrane region" description="Helical" evidence="2">
    <location>
        <begin position="360"/>
        <end position="381"/>
    </location>
</feature>
<reference evidence="3 4" key="1">
    <citation type="submission" date="2019-03" db="EMBL/GenBank/DDBJ databases">
        <authorList>
            <person name="He R.-H."/>
        </authorList>
    </citation>
    <scope>NUCLEOTIDE SEQUENCE [LARGE SCALE GENOMIC DNA]</scope>
    <source>
        <strain evidence="4">SH 714</strain>
    </source>
</reference>
<sequence length="382" mass="43180">MTILVSLTEFILYTCFGIIFGSLILFLVPEDKRPQIIISKKVLFLAALFIPLAALVPVLNTADILNGDQNYWFIFKNILFTFEVGKNWILIALLSLALLRVIFAKNLKTNKILIYIALFITLFMLLGYTKSSHAASITEWQGFLYHTMHFLAVSIWIGILLVVSWFSKNYNNWAAFLKWFTPVAVTCLVVAVIAGYFTMQIDINSYDDPNASVLQEYQNGLIVNYGQALLLKHIFIISLVIFAVLNGILFRKNLNQTSFNPLKWARIESVYALIVFGLTAFMGQSWPPHQIYSLVKTYGASPMFTTLYDGNIVAAIHDSDTLKMFNVSFRFGLESYLLFGLGFIFMVITILASTKKHSTFVSSLSALLMVVALYFGIMFGIQ</sequence>
<keyword evidence="2" id="KW-1133">Transmembrane helix</keyword>
<dbReference type="OrthoDB" id="2387346at2"/>
<comment type="caution">
    <text evidence="3">The sequence shown here is derived from an EMBL/GenBank/DDBJ whole genome shotgun (WGS) entry which is preliminary data.</text>
</comment>
<feature type="transmembrane region" description="Helical" evidence="2">
    <location>
        <begin position="270"/>
        <end position="287"/>
    </location>
</feature>
<dbReference type="PANTHER" id="PTHR34820">
    <property type="entry name" value="INNER MEMBRANE PROTEIN YEBZ"/>
    <property type="match status" value="1"/>
</dbReference>
<protein>
    <recommendedName>
        <fullName evidence="5">Copper resistance protein CopD</fullName>
    </recommendedName>
</protein>
<accession>A0A4Y8IE69</accession>
<dbReference type="RefSeq" id="WP_134341549.1">
    <property type="nucleotide sequence ID" value="NZ_SOPW01000027.1"/>
</dbReference>
<evidence type="ECO:0008006" key="5">
    <source>
        <dbReference type="Google" id="ProtNLM"/>
    </source>
</evidence>
<evidence type="ECO:0000256" key="2">
    <source>
        <dbReference type="SAM" id="Phobius"/>
    </source>
</evidence>
<name>A0A4Y8IE69_9BACI</name>
<dbReference type="EMBL" id="SOPW01000027">
    <property type="protein sequence ID" value="TFB13295.1"/>
    <property type="molecule type" value="Genomic_DNA"/>
</dbReference>
<dbReference type="Proteomes" id="UP000297975">
    <property type="component" value="Unassembled WGS sequence"/>
</dbReference>
<feature type="transmembrane region" description="Helical" evidence="2">
    <location>
        <begin position="148"/>
        <end position="167"/>
    </location>
</feature>
<feature type="transmembrane region" description="Helical" evidence="2">
    <location>
        <begin position="42"/>
        <end position="65"/>
    </location>
</feature>
<organism evidence="3 4">
    <name type="scientific">Filobacillus milosensis</name>
    <dbReference type="NCBI Taxonomy" id="94137"/>
    <lineage>
        <taxon>Bacteria</taxon>
        <taxon>Bacillati</taxon>
        <taxon>Bacillota</taxon>
        <taxon>Bacilli</taxon>
        <taxon>Bacillales</taxon>
        <taxon>Bacillaceae</taxon>
        <taxon>Filobacillus</taxon>
    </lineage>
</organism>
<evidence type="ECO:0000256" key="1">
    <source>
        <dbReference type="ARBA" id="ARBA00004196"/>
    </source>
</evidence>
<feature type="transmembrane region" description="Helical" evidence="2">
    <location>
        <begin position="179"/>
        <end position="199"/>
    </location>
</feature>
<evidence type="ECO:0000313" key="3">
    <source>
        <dbReference type="EMBL" id="TFB13295.1"/>
    </source>
</evidence>
<dbReference type="GO" id="GO:0005886">
    <property type="term" value="C:plasma membrane"/>
    <property type="evidence" value="ECO:0007669"/>
    <property type="project" value="TreeGrafter"/>
</dbReference>
<dbReference type="InterPro" id="IPR032694">
    <property type="entry name" value="CopC/D"/>
</dbReference>
<proteinExistence type="predicted"/>
<feature type="transmembrane region" description="Helical" evidence="2">
    <location>
        <begin position="112"/>
        <end position="128"/>
    </location>
</feature>
<dbReference type="PANTHER" id="PTHR34820:SF4">
    <property type="entry name" value="INNER MEMBRANE PROTEIN YEBZ"/>
    <property type="match status" value="1"/>
</dbReference>
<feature type="transmembrane region" description="Helical" evidence="2">
    <location>
        <begin position="85"/>
        <end position="103"/>
    </location>
</feature>
<dbReference type="AlphaFoldDB" id="A0A4Y8IE69"/>
<keyword evidence="4" id="KW-1185">Reference proteome</keyword>